<reference evidence="2 3" key="1">
    <citation type="submission" date="2018-12" db="EMBL/GenBank/DDBJ databases">
        <title>Venturia inaequalis Genome Resource.</title>
        <authorList>
            <person name="Lichtner F.J."/>
        </authorList>
    </citation>
    <scope>NUCLEOTIDE SEQUENCE [LARGE SCALE GENOMIC DNA]</scope>
    <source>
        <strain evidence="2 3">120213</strain>
    </source>
</reference>
<dbReference type="PANTHER" id="PTHR38705">
    <property type="entry name" value="PROTEIN RDS1"/>
    <property type="match status" value="1"/>
</dbReference>
<protein>
    <submittedName>
        <fullName evidence="2">Uncharacterized protein</fullName>
    </submittedName>
</protein>
<feature type="chain" id="PRO_5034168199" evidence="1">
    <location>
        <begin position="19"/>
        <end position="409"/>
    </location>
</feature>
<proteinExistence type="predicted"/>
<dbReference type="InterPro" id="IPR039254">
    <property type="entry name" value="Rds1"/>
</dbReference>
<keyword evidence="1" id="KW-0732">Signal</keyword>
<gene>
    <name evidence="2" type="ORF">EG328_004106</name>
</gene>
<comment type="caution">
    <text evidence="2">The sequence shown here is derived from an EMBL/GenBank/DDBJ whole genome shotgun (WGS) entry which is preliminary data.</text>
</comment>
<dbReference type="EMBL" id="WNWS01000023">
    <property type="protein sequence ID" value="KAE9986974.1"/>
    <property type="molecule type" value="Genomic_DNA"/>
</dbReference>
<evidence type="ECO:0000256" key="1">
    <source>
        <dbReference type="SAM" id="SignalP"/>
    </source>
</evidence>
<dbReference type="PANTHER" id="PTHR38705:SF1">
    <property type="entry name" value="PROTEIN RDS1"/>
    <property type="match status" value="1"/>
</dbReference>
<feature type="signal peptide" evidence="1">
    <location>
        <begin position="1"/>
        <end position="18"/>
    </location>
</feature>
<dbReference type="AlphaFoldDB" id="A0A8H3VHF1"/>
<evidence type="ECO:0000313" key="3">
    <source>
        <dbReference type="Proteomes" id="UP000447873"/>
    </source>
</evidence>
<name>A0A8H3VHF1_VENIN</name>
<dbReference type="Pfam" id="PF13668">
    <property type="entry name" value="Ferritin_2"/>
    <property type="match status" value="1"/>
</dbReference>
<dbReference type="Proteomes" id="UP000447873">
    <property type="component" value="Unassembled WGS sequence"/>
</dbReference>
<organism evidence="2 3">
    <name type="scientific">Venturia inaequalis</name>
    <name type="common">Apple scab fungus</name>
    <dbReference type="NCBI Taxonomy" id="5025"/>
    <lineage>
        <taxon>Eukaryota</taxon>
        <taxon>Fungi</taxon>
        <taxon>Dikarya</taxon>
        <taxon>Ascomycota</taxon>
        <taxon>Pezizomycotina</taxon>
        <taxon>Dothideomycetes</taxon>
        <taxon>Pleosporomycetidae</taxon>
        <taxon>Venturiales</taxon>
        <taxon>Venturiaceae</taxon>
        <taxon>Venturia</taxon>
    </lineage>
</organism>
<accession>A0A8H3VHF1</accession>
<evidence type="ECO:0000313" key="2">
    <source>
        <dbReference type="EMBL" id="KAE9986974.1"/>
    </source>
</evidence>
<sequence length="409" mass="43252">MFSLCLTTSTVFFTLALGAPAGTTSDQLPSMTTFPLALSTSTSATLPSTLPAVSISPSTAQTVTNGPAVTSEIKINPSATSSSSATSLPVATAMSLPSNASSRASVSSNPLLAPMCLDTQGFLARNLPASISKHATREIQATMFLANLETFFFKSGLYNLTTWDTQGFPNNTLEMITNIASQEENRLSTLGQILEFYEADSIAPCTYLFPAQSASEFLSLARRITSMSTSALLGLESRVAQSDPLLVQATSSMLTMEARHDEILRQVNGLVPGPASFDASLSKIWAYNLAMPFVVPGSCPVGLPLPTFPSLTATLMNTTLASKVGFSWDPQQVPFQSGKPMFVVWVSQLDIPVYTNLEIHTPGNGTTQVPPTINSCSGTVFAAITSERPRDVEDLALSTLAGPVILSLS</sequence>